<evidence type="ECO:0000313" key="3">
    <source>
        <dbReference type="EMBL" id="MCE2596561.1"/>
    </source>
</evidence>
<dbReference type="Proteomes" id="UP001201273">
    <property type="component" value="Unassembled WGS sequence"/>
</dbReference>
<evidence type="ECO:0000313" key="4">
    <source>
        <dbReference type="Proteomes" id="UP001201273"/>
    </source>
</evidence>
<protein>
    <submittedName>
        <fullName evidence="3">RimK/LysX family protein</fullName>
    </submittedName>
</protein>
<dbReference type="InterPro" id="IPR021109">
    <property type="entry name" value="Peptidase_aspartic_dom_sf"/>
</dbReference>
<dbReference type="Pfam" id="PF05618">
    <property type="entry name" value="Zn_protease"/>
    <property type="match status" value="1"/>
</dbReference>
<evidence type="ECO:0000259" key="2">
    <source>
        <dbReference type="Pfam" id="PF05618"/>
    </source>
</evidence>
<keyword evidence="1" id="KW-0732">Signal</keyword>
<dbReference type="EMBL" id="JAIMJA010000021">
    <property type="protein sequence ID" value="MCE2596561.1"/>
    <property type="molecule type" value="Genomic_DNA"/>
</dbReference>
<feature type="domain" description="Retropepsin-like aspartic endopeptidase" evidence="2">
    <location>
        <begin position="26"/>
        <end position="156"/>
    </location>
</feature>
<name>A0ABS8WFW8_9GAMM</name>
<sequence length="161" mass="18456">MKKIVLLMCLSGLFASFYSVAEKRSVGPVEYIKVTELDNFKFLTRIDTGANTTSIHAFDIKVNNDAGKMKANIGKTVTFTTMNEKKEFRTYQAQIVDVVTIRNSIAKEQRYQVELSLSWRGESKKVVVNLSDRKKMSYKLLIGRNWLQGDYVVDVEMQPEE</sequence>
<dbReference type="PANTHER" id="PTHR38037">
    <property type="entry name" value="ZN_PROTEASE DOMAIN-CONTAINING PROTEIN"/>
    <property type="match status" value="1"/>
</dbReference>
<dbReference type="SUPFAM" id="SSF50630">
    <property type="entry name" value="Acid proteases"/>
    <property type="match status" value="1"/>
</dbReference>
<keyword evidence="4" id="KW-1185">Reference proteome</keyword>
<dbReference type="RefSeq" id="WP_233054199.1">
    <property type="nucleotide sequence ID" value="NZ_JAIMJA010000021.1"/>
</dbReference>
<comment type="caution">
    <text evidence="3">The sequence shown here is derived from an EMBL/GenBank/DDBJ whole genome shotgun (WGS) entry which is preliminary data.</text>
</comment>
<evidence type="ECO:0000256" key="1">
    <source>
        <dbReference type="SAM" id="SignalP"/>
    </source>
</evidence>
<dbReference type="Gene3D" id="2.40.70.10">
    <property type="entry name" value="Acid Proteases"/>
    <property type="match status" value="1"/>
</dbReference>
<organism evidence="3 4">
    <name type="scientific">Motilimonas cestriensis</name>
    <dbReference type="NCBI Taxonomy" id="2742685"/>
    <lineage>
        <taxon>Bacteria</taxon>
        <taxon>Pseudomonadati</taxon>
        <taxon>Pseudomonadota</taxon>
        <taxon>Gammaproteobacteria</taxon>
        <taxon>Alteromonadales</taxon>
        <taxon>Alteromonadales genera incertae sedis</taxon>
        <taxon>Motilimonas</taxon>
    </lineage>
</organism>
<feature type="chain" id="PRO_5046978019" evidence="1">
    <location>
        <begin position="22"/>
        <end position="161"/>
    </location>
</feature>
<reference evidence="3 4" key="1">
    <citation type="journal article" date="2022" name="Environ. Microbiol. Rep.">
        <title>Eco-phylogenetic analyses reveal divergent evolution of vitamin B12 metabolism in the marine bacterial family 'Psychromonadaceae'.</title>
        <authorList>
            <person name="Jin X."/>
            <person name="Yang Y."/>
            <person name="Cao H."/>
            <person name="Gao B."/>
            <person name="Zhao Z."/>
        </authorList>
    </citation>
    <scope>NUCLEOTIDE SEQUENCE [LARGE SCALE GENOMIC DNA]</scope>
    <source>
        <strain evidence="3 4">MKS20</strain>
    </source>
</reference>
<dbReference type="PANTHER" id="PTHR38037:SF2">
    <property type="entry name" value="ATP-DEPENDENT ZINC PROTEASE DOMAIN-CONTAINING PROTEIN-RELATED"/>
    <property type="match status" value="1"/>
</dbReference>
<accession>A0ABS8WFW8</accession>
<gene>
    <name evidence="3" type="ORF">K6Y31_17335</name>
</gene>
<dbReference type="InterPro" id="IPR008503">
    <property type="entry name" value="Asp_endopeptidase"/>
</dbReference>
<proteinExistence type="predicted"/>
<feature type="signal peptide" evidence="1">
    <location>
        <begin position="1"/>
        <end position="21"/>
    </location>
</feature>